<dbReference type="Proteomes" id="UP001244341">
    <property type="component" value="Chromosome 1b"/>
</dbReference>
<evidence type="ECO:0000259" key="6">
    <source>
        <dbReference type="Pfam" id="PF01814"/>
    </source>
</evidence>
<dbReference type="PANTHER" id="PTHR11782">
    <property type="entry name" value="ADENOSINE/GUANOSINE DIPHOSPHATASE"/>
    <property type="match status" value="1"/>
</dbReference>
<dbReference type="PROSITE" id="PS01238">
    <property type="entry name" value="GDA1_CD39_NTPASE"/>
    <property type="match status" value="1"/>
</dbReference>
<dbReference type="Pfam" id="PF01150">
    <property type="entry name" value="GDA1_CD39"/>
    <property type="match status" value="1"/>
</dbReference>
<protein>
    <recommendedName>
        <fullName evidence="6">Hemerythrin-like domain-containing protein</fullName>
    </recommendedName>
</protein>
<dbReference type="Pfam" id="PF01814">
    <property type="entry name" value="Hemerythrin"/>
    <property type="match status" value="1"/>
</dbReference>
<feature type="region of interest" description="Disordered" evidence="4">
    <location>
        <begin position="33"/>
        <end position="56"/>
    </location>
</feature>
<reference evidence="7 8" key="1">
    <citation type="submission" date="2023-05" db="EMBL/GenBank/DDBJ databases">
        <title>A 100% complete, gapless, phased diploid assembly of the Scenedesmus obliquus UTEX 3031 genome.</title>
        <authorList>
            <person name="Biondi T.C."/>
            <person name="Hanschen E.R."/>
            <person name="Kwon T."/>
            <person name="Eng W."/>
            <person name="Kruse C.P.S."/>
            <person name="Koehler S.I."/>
            <person name="Kunde Y."/>
            <person name="Gleasner C.D."/>
            <person name="You Mak K.T."/>
            <person name="Polle J."/>
            <person name="Hovde B.T."/>
            <person name="Starkenburg S.R."/>
        </authorList>
    </citation>
    <scope>NUCLEOTIDE SEQUENCE [LARGE SCALE GENOMIC DNA]</scope>
    <source>
        <strain evidence="7 8">DOE0152z</strain>
    </source>
</reference>
<evidence type="ECO:0000313" key="7">
    <source>
        <dbReference type="EMBL" id="WIA09286.1"/>
    </source>
</evidence>
<proteinExistence type="inferred from homology"/>
<accession>A0ABY8TNA0</accession>
<dbReference type="PANTHER" id="PTHR11782:SF3">
    <property type="entry name" value="APYRASE 6-RELATED"/>
    <property type="match status" value="1"/>
</dbReference>
<dbReference type="Gene3D" id="3.30.420.150">
    <property type="entry name" value="Exopolyphosphatase. Domain 2"/>
    <property type="match status" value="1"/>
</dbReference>
<feature type="region of interest" description="Disordered" evidence="4">
    <location>
        <begin position="365"/>
        <end position="401"/>
    </location>
</feature>
<feature type="domain" description="Hemerythrin-like" evidence="6">
    <location>
        <begin position="590"/>
        <end position="705"/>
    </location>
</feature>
<organism evidence="7 8">
    <name type="scientific">Tetradesmus obliquus</name>
    <name type="common">Green alga</name>
    <name type="synonym">Acutodesmus obliquus</name>
    <dbReference type="NCBI Taxonomy" id="3088"/>
    <lineage>
        <taxon>Eukaryota</taxon>
        <taxon>Viridiplantae</taxon>
        <taxon>Chlorophyta</taxon>
        <taxon>core chlorophytes</taxon>
        <taxon>Chlorophyceae</taxon>
        <taxon>CS clade</taxon>
        <taxon>Sphaeropleales</taxon>
        <taxon>Scenedesmaceae</taxon>
        <taxon>Tetradesmus</taxon>
    </lineage>
</organism>
<keyword evidence="5" id="KW-0812">Transmembrane</keyword>
<sequence>MFRPRSYTALTVQQQQQLSEKLAVPGHQSPLTAAAEKVSSRTSTPPPDNDGYSGGKCKDVSTYQRLVKARIWLRHKLAACSSSERLHKACLSGMLLLLLLMGVWALYAHMLHKASLPRHLVVLDAGSTGTRVHVFAYAVDPRSSYAQLQLPEPKLKVEPGLSSYASDAAGAGASLQPLLEFAGQHVPAQQQAQTPVYLMATAGLRLLPSTAADAIIEQCRSKLLASKFLFKPEWASIISGTSEGLYAWVAANYAAGHLQAAARNMRSRKEPRQRSSSSAFKALIELGGASAQVTFMPDQQWHGGSGSSSKGQESLRLRLPGVPRPLWSHSYLGYGFDVVEHRVVQLVRQQAPAAAASSGSAAAAAAPAESMQTGQSSKQQQQQQQAQQVQGHLVGPPAAEGPHLMDPCLPAGYLAGDGRTGSGQWQQCQRLVAEAIDPSNCKPAAAAAPCPEIPSHMPRLAGQLLAIENFAYTARALALPEQASIGEFASAARRFCAKPWPQTLQDHSSEPQQQRYLWRYCFGSAFAWTLLHDVLRLGEGQIVQFANTLTSSEGVEARQAGENSMATEVKRGAQAEFEGKSSSEDPLTSRLISEHRGLEKLFQQYEQLPPDTDRKERLQLGYEMIRQISLHAATEEMVLYPAIVKHQSKEDAERLLAEAHAAQQVLADLNAASDPADPRVAELVRKTIQMTREHIRDEEASCLPHLSQALEPAELQRLARQCSCTRSGAHTVSY</sequence>
<keyword evidence="5" id="KW-0472">Membrane</keyword>
<feature type="compositionally biased region" description="Low complexity" evidence="4">
    <location>
        <begin position="365"/>
        <end position="390"/>
    </location>
</feature>
<comment type="similarity">
    <text evidence="1 3">Belongs to the GDA1/CD39 NTPase family.</text>
</comment>
<dbReference type="InterPro" id="IPR012312">
    <property type="entry name" value="Hemerythrin-like"/>
</dbReference>
<evidence type="ECO:0000256" key="3">
    <source>
        <dbReference type="RuleBase" id="RU003833"/>
    </source>
</evidence>
<evidence type="ECO:0000256" key="4">
    <source>
        <dbReference type="SAM" id="MobiDB-lite"/>
    </source>
</evidence>
<dbReference type="InterPro" id="IPR000407">
    <property type="entry name" value="GDA1_CD39_NTPase"/>
</dbReference>
<name>A0ABY8TNA0_TETOB</name>
<dbReference type="Gene3D" id="3.30.420.40">
    <property type="match status" value="1"/>
</dbReference>
<dbReference type="EMBL" id="CP126208">
    <property type="protein sequence ID" value="WIA09286.1"/>
    <property type="molecule type" value="Genomic_DNA"/>
</dbReference>
<keyword evidence="5" id="KW-1133">Transmembrane helix</keyword>
<evidence type="ECO:0000256" key="2">
    <source>
        <dbReference type="ARBA" id="ARBA00022801"/>
    </source>
</evidence>
<dbReference type="Gene3D" id="1.20.120.520">
    <property type="entry name" value="nmb1532 protein domain like"/>
    <property type="match status" value="1"/>
</dbReference>
<evidence type="ECO:0000256" key="5">
    <source>
        <dbReference type="SAM" id="Phobius"/>
    </source>
</evidence>
<keyword evidence="2 3" id="KW-0378">Hydrolase</keyword>
<evidence type="ECO:0000313" key="8">
    <source>
        <dbReference type="Proteomes" id="UP001244341"/>
    </source>
</evidence>
<gene>
    <name evidence="7" type="ORF">OEZ85_008694</name>
</gene>
<keyword evidence="8" id="KW-1185">Reference proteome</keyword>
<feature type="transmembrane region" description="Helical" evidence="5">
    <location>
        <begin position="89"/>
        <end position="107"/>
    </location>
</feature>
<evidence type="ECO:0000256" key="1">
    <source>
        <dbReference type="ARBA" id="ARBA00009283"/>
    </source>
</evidence>